<sequence length="1298" mass="136415">MYRSQHRRNKDFSVQPQPSSMPVVLPAHSHSQSSLSSLSSSDASSSLHSAGPVPASNSSQADISSDQTLSIASPTSTKNRFFPLSKSASRTPPLLTPQMGQSLSRPTPALASSNESTSSGSKLKRVFAGRRKKPEDVSVLLGGQQSDAIGVSGKGKDRDLAGRSSPMPGTPVSPKGADLEVQQSQPPRQAKGAKNIIPLQLSSSLNMFGSSRRQSQSPKSPKFSGSAPLQSTHSRTGDALSIKKLPLTPTATPPSSSTITSFAPTALVPPASEASTSKPETTLSERPDPEMKQDWRKSDSTMTSHVTIRPGFNNRSPRPVSLAESSHSGHTVVVNKRLSAMITDADFATPEESDTEQDLGRGGRPSPTPSLKAIHRRSMSLSPSYGMRMKSGSPEPGSLSDPPHSSPVSPISTSRDTPTLTRAAVEGFITPTSAPGATHSTSSNIRGKLAAWSATPSSPSRATTVERPLPSPPVPRQTVQNHPPVSQPQSFRQTAVSMTGSLAPVAAGIAIGIGKRVHRVWGGLSSNSSAQPPSAYSSTSSVDQVGPSSYHGHGRKPSEDVLGGRSHSSQALSSQAPPTKSGWRNRHRTPNAPSGTWSVASSTASSVSECEALIIPSGPNLGTKLRGAMRNGAGSPVAGGLVFGRRLDLCVRQTAVNPDSSSSREVAGIRPLEDRQLPALVTRCAQHLLQWGVQEEGLFRVSGRPAHVAKLRSEFDTGADYNLVECDPGDLDPHAVASIFKAYLRELPESILTAALAPQFDAIITAENTEAEASTTKSGHRSIIGGKGPTLPSGPRTGISLRKPPSLSTLAMPNFAGMRTVSPAAHDALAALIARLPPENRDLLITVTELITATATCSKETKMPLGNLLVVFCPSLNMNPSLLRVFCDAKDIWNGPSQPKPVTLPTITVETDTDQQRRSATPQSDSDIPLARPRPGGAVSRDPLATLYVPNDHPIASIYQRSSSNSGSYVSALEGPADPDTRPSTPSLGSLRMPPPLTSSTDSLATPSTMSEVSSFSKPPSLSSQSSAVDSPNRKLELNVSSEPVIVEDSELGLPAVPRRPAISSPIPFPSSSDNSAPHTPLHTRKSFALLSFPPLRTSEASSASNSSSSSTWGHLRTKRPSLHLLFSKKSTPSLKQTPTNVVDEAPNSAPATKTDYTRSASPSPGASLAPPAVAPTLTTPISSSPIGLAFNDSAFESPATALDKVAPEDTIRLVHGRVDSNVSSLYTTPQETPVADHFRNLLPPAAAEVETPISGKDFPRSPSALSLTPSITLGFEDEDDWAQSVLMATQSDDAKLS</sequence>
<feature type="compositionally biased region" description="Polar residues" evidence="1">
    <location>
        <begin position="98"/>
        <end position="121"/>
    </location>
</feature>
<dbReference type="GO" id="GO:0005096">
    <property type="term" value="F:GTPase activator activity"/>
    <property type="evidence" value="ECO:0007669"/>
    <property type="project" value="InterPro"/>
</dbReference>
<comment type="caution">
    <text evidence="3">The sequence shown here is derived from an EMBL/GenBank/DDBJ whole genome shotgun (WGS) entry which is preliminary data.</text>
</comment>
<evidence type="ECO:0000313" key="4">
    <source>
        <dbReference type="Proteomes" id="UP000813824"/>
    </source>
</evidence>
<feature type="compositionally biased region" description="Basic residues" evidence="1">
    <location>
        <begin position="122"/>
        <end position="132"/>
    </location>
</feature>
<feature type="compositionally biased region" description="Polar residues" evidence="1">
    <location>
        <begin position="477"/>
        <end position="488"/>
    </location>
</feature>
<dbReference type="GO" id="GO:0007264">
    <property type="term" value="P:small GTPase-mediated signal transduction"/>
    <property type="evidence" value="ECO:0007669"/>
    <property type="project" value="InterPro"/>
</dbReference>
<feature type="compositionally biased region" description="Polar residues" evidence="1">
    <location>
        <begin position="406"/>
        <end position="416"/>
    </location>
</feature>
<feature type="compositionally biased region" description="Low complexity" evidence="1">
    <location>
        <begin position="27"/>
        <end position="50"/>
    </location>
</feature>
<feature type="compositionally biased region" description="Basic and acidic residues" evidence="1">
    <location>
        <begin position="283"/>
        <end position="299"/>
    </location>
</feature>
<feature type="compositionally biased region" description="Low complexity" evidence="1">
    <location>
        <begin position="1160"/>
        <end position="1181"/>
    </location>
</feature>
<keyword evidence="4" id="KW-1185">Reference proteome</keyword>
<dbReference type="PANTHER" id="PTHR12783">
    <property type="entry name" value="RALA BINDING PROTEIN 1 RALBP1"/>
    <property type="match status" value="1"/>
</dbReference>
<feature type="region of interest" description="Disordered" evidence="1">
    <location>
        <begin position="1"/>
        <end position="330"/>
    </location>
</feature>
<proteinExistence type="predicted"/>
<dbReference type="InterPro" id="IPR039767">
    <property type="entry name" value="RALBP1"/>
</dbReference>
<dbReference type="InterPro" id="IPR008936">
    <property type="entry name" value="Rho_GTPase_activation_prot"/>
</dbReference>
<feature type="region of interest" description="Disordered" evidence="1">
    <location>
        <begin position="897"/>
        <end position="944"/>
    </location>
</feature>
<dbReference type="GO" id="GO:0031267">
    <property type="term" value="F:small GTPase binding"/>
    <property type="evidence" value="ECO:0007669"/>
    <property type="project" value="InterPro"/>
</dbReference>
<gene>
    <name evidence="3" type="ORF">BXZ70DRAFT_900531</name>
</gene>
<feature type="compositionally biased region" description="Polar residues" evidence="1">
    <location>
        <begin position="55"/>
        <end position="79"/>
    </location>
</feature>
<reference evidence="3" key="1">
    <citation type="journal article" date="2021" name="New Phytol.">
        <title>Evolutionary innovations through gain and loss of genes in the ectomycorrhizal Boletales.</title>
        <authorList>
            <person name="Wu G."/>
            <person name="Miyauchi S."/>
            <person name="Morin E."/>
            <person name="Kuo A."/>
            <person name="Drula E."/>
            <person name="Varga T."/>
            <person name="Kohler A."/>
            <person name="Feng B."/>
            <person name="Cao Y."/>
            <person name="Lipzen A."/>
            <person name="Daum C."/>
            <person name="Hundley H."/>
            <person name="Pangilinan J."/>
            <person name="Johnson J."/>
            <person name="Barry K."/>
            <person name="LaButti K."/>
            <person name="Ng V."/>
            <person name="Ahrendt S."/>
            <person name="Min B."/>
            <person name="Choi I.G."/>
            <person name="Park H."/>
            <person name="Plett J.M."/>
            <person name="Magnuson J."/>
            <person name="Spatafora J.W."/>
            <person name="Nagy L.G."/>
            <person name="Henrissat B."/>
            <person name="Grigoriev I.V."/>
            <person name="Yang Z.L."/>
            <person name="Xu J."/>
            <person name="Martin F.M."/>
        </authorList>
    </citation>
    <scope>NUCLEOTIDE SEQUENCE</scope>
    <source>
        <strain evidence="3">KKN 215</strain>
    </source>
</reference>
<feature type="compositionally biased region" description="Polar residues" evidence="1">
    <location>
        <begin position="200"/>
        <end position="209"/>
    </location>
</feature>
<dbReference type="SUPFAM" id="SSF48350">
    <property type="entry name" value="GTPase activation domain, GAP"/>
    <property type="match status" value="1"/>
</dbReference>
<dbReference type="OrthoDB" id="185175at2759"/>
<feature type="region of interest" description="Disordered" evidence="1">
    <location>
        <begin position="1124"/>
        <end position="1182"/>
    </location>
</feature>
<feature type="compositionally biased region" description="Polar residues" evidence="1">
    <location>
        <begin position="524"/>
        <end position="547"/>
    </location>
</feature>
<dbReference type="PANTHER" id="PTHR12783:SF5">
    <property type="entry name" value="RALA-BINDING PROTEIN 1"/>
    <property type="match status" value="1"/>
</dbReference>
<feature type="region of interest" description="Disordered" evidence="1">
    <location>
        <begin position="453"/>
        <end position="488"/>
    </location>
</feature>
<dbReference type="PROSITE" id="PS50238">
    <property type="entry name" value="RHOGAP"/>
    <property type="match status" value="1"/>
</dbReference>
<evidence type="ECO:0000256" key="1">
    <source>
        <dbReference type="SAM" id="MobiDB-lite"/>
    </source>
</evidence>
<feature type="compositionally biased region" description="Polar residues" evidence="1">
    <location>
        <begin position="1129"/>
        <end position="1141"/>
    </location>
</feature>
<dbReference type="Gene3D" id="1.10.555.10">
    <property type="entry name" value="Rho GTPase activation protein"/>
    <property type="match status" value="1"/>
</dbReference>
<feature type="region of interest" description="Disordered" evidence="1">
    <location>
        <begin position="966"/>
        <end position="1083"/>
    </location>
</feature>
<feature type="compositionally biased region" description="Low complexity" evidence="1">
    <location>
        <begin position="1059"/>
        <end position="1073"/>
    </location>
</feature>
<feature type="compositionally biased region" description="Polar residues" evidence="1">
    <location>
        <begin position="566"/>
        <end position="578"/>
    </location>
</feature>
<feature type="region of interest" description="Disordered" evidence="1">
    <location>
        <begin position="524"/>
        <end position="600"/>
    </location>
</feature>
<feature type="compositionally biased region" description="Low complexity" evidence="1">
    <location>
        <begin position="210"/>
        <end position="222"/>
    </location>
</feature>
<evidence type="ECO:0000259" key="2">
    <source>
        <dbReference type="PROSITE" id="PS50238"/>
    </source>
</evidence>
<name>A0A8K0XKR9_9AGAR</name>
<dbReference type="InterPro" id="IPR000198">
    <property type="entry name" value="RhoGAP_dom"/>
</dbReference>
<feature type="domain" description="Rho-GAP" evidence="2">
    <location>
        <begin position="670"/>
        <end position="920"/>
    </location>
</feature>
<dbReference type="Proteomes" id="UP000813824">
    <property type="component" value="Unassembled WGS sequence"/>
</dbReference>
<protein>
    <submittedName>
        <fullName evidence="3">RhoGAP-domain-containing protein</fullName>
    </submittedName>
</protein>
<feature type="compositionally biased region" description="Low complexity" evidence="1">
    <location>
        <begin position="1011"/>
        <end position="1031"/>
    </location>
</feature>
<organism evidence="3 4">
    <name type="scientific">Cristinia sonorae</name>
    <dbReference type="NCBI Taxonomy" id="1940300"/>
    <lineage>
        <taxon>Eukaryota</taxon>
        <taxon>Fungi</taxon>
        <taxon>Dikarya</taxon>
        <taxon>Basidiomycota</taxon>
        <taxon>Agaricomycotina</taxon>
        <taxon>Agaricomycetes</taxon>
        <taxon>Agaricomycetidae</taxon>
        <taxon>Agaricales</taxon>
        <taxon>Pleurotineae</taxon>
        <taxon>Stephanosporaceae</taxon>
        <taxon>Cristinia</taxon>
    </lineage>
</organism>
<dbReference type="EMBL" id="JAEVFJ010000047">
    <property type="protein sequence ID" value="KAH8083798.1"/>
    <property type="molecule type" value="Genomic_DNA"/>
</dbReference>
<feature type="compositionally biased region" description="Polar residues" evidence="1">
    <location>
        <begin position="998"/>
        <end position="1010"/>
    </location>
</feature>
<feature type="compositionally biased region" description="Low complexity" evidence="1">
    <location>
        <begin position="453"/>
        <end position="463"/>
    </location>
</feature>
<feature type="region of interest" description="Disordered" evidence="1">
    <location>
        <begin position="771"/>
        <end position="803"/>
    </location>
</feature>
<feature type="compositionally biased region" description="Low complexity" evidence="1">
    <location>
        <begin position="248"/>
        <end position="266"/>
    </location>
</feature>
<feature type="region of interest" description="Disordered" evidence="1">
    <location>
        <begin position="346"/>
        <end position="416"/>
    </location>
</feature>
<dbReference type="Pfam" id="PF00620">
    <property type="entry name" value="RhoGAP"/>
    <property type="match status" value="2"/>
</dbReference>
<accession>A0A8K0XKR9</accession>
<evidence type="ECO:0000313" key="3">
    <source>
        <dbReference type="EMBL" id="KAH8083798.1"/>
    </source>
</evidence>
<dbReference type="SMART" id="SM00324">
    <property type="entry name" value="RhoGAP"/>
    <property type="match status" value="1"/>
</dbReference>
<feature type="compositionally biased region" description="Polar residues" evidence="1">
    <location>
        <begin position="273"/>
        <end position="282"/>
    </location>
</feature>